<feature type="transmembrane region" description="Helical" evidence="9">
    <location>
        <begin position="12"/>
        <end position="44"/>
    </location>
</feature>
<evidence type="ECO:0000256" key="4">
    <source>
        <dbReference type="ARBA" id="ARBA00022475"/>
    </source>
</evidence>
<feature type="domain" description="ABC transmembrane type-1" evidence="10">
    <location>
        <begin position="17"/>
        <end position="200"/>
    </location>
</feature>
<keyword evidence="7 9" id="KW-1133">Transmembrane helix</keyword>
<dbReference type="RefSeq" id="WP_026428458.1">
    <property type="nucleotide sequence ID" value="NZ_JASOHK010000002.1"/>
</dbReference>
<keyword evidence="8 9" id="KW-0472">Membrane</keyword>
<protein>
    <submittedName>
        <fullName evidence="11">Amino acid ABC transporter permease</fullName>
    </submittedName>
</protein>
<accession>A0AAW9HMY8</accession>
<dbReference type="SUPFAM" id="SSF161098">
    <property type="entry name" value="MetI-like"/>
    <property type="match status" value="1"/>
</dbReference>
<reference evidence="11" key="1">
    <citation type="submission" date="2023-10" db="EMBL/GenBank/DDBJ databases">
        <title>Whole Genome based description of the genera Actinobaculum and Actinotignum reveals a complex phylogenetic relationship within the species included in the genus Actinotignum.</title>
        <authorList>
            <person name="Jensen C.S."/>
            <person name="Dargis R."/>
            <person name="Kemp M."/>
            <person name="Christensen J.J."/>
        </authorList>
    </citation>
    <scope>NUCLEOTIDE SEQUENCE</scope>
    <source>
        <strain evidence="11">SLA_B245</strain>
    </source>
</reference>
<evidence type="ECO:0000256" key="5">
    <source>
        <dbReference type="ARBA" id="ARBA00022692"/>
    </source>
</evidence>
<evidence type="ECO:0000256" key="3">
    <source>
        <dbReference type="ARBA" id="ARBA00022448"/>
    </source>
</evidence>
<evidence type="ECO:0000256" key="7">
    <source>
        <dbReference type="ARBA" id="ARBA00022989"/>
    </source>
</evidence>
<keyword evidence="3 9" id="KW-0813">Transport</keyword>
<dbReference type="InterPro" id="IPR043429">
    <property type="entry name" value="ArtM/GltK/GlnP/TcyL/YhdX-like"/>
</dbReference>
<keyword evidence="5 9" id="KW-0812">Transmembrane</keyword>
<proteinExistence type="inferred from homology"/>
<dbReference type="GO" id="GO:0043190">
    <property type="term" value="C:ATP-binding cassette (ABC) transporter complex"/>
    <property type="evidence" value="ECO:0007669"/>
    <property type="project" value="InterPro"/>
</dbReference>
<evidence type="ECO:0000256" key="9">
    <source>
        <dbReference type="RuleBase" id="RU363032"/>
    </source>
</evidence>
<sequence length="219" mass="23958">MDLSVLSEAWPLYLQAMLVTLRIGAIGVAASLLLGWVCAALAHFRVPIARQLVAIYIELSRNTPLLVQLFFLYFGLPKIGLTLTGESCAIIGLTFLGGSYMAEAFRSGLESVPRIQRESALALGLTLRQALTRVLLPQAVAVAMPALTANIIFLIKETSVVYVVAVPDLMYLAREHMGLQSTTQEALLLLTVCYTIILLPIALGARWLEGRMRRYAAVR</sequence>
<dbReference type="AlphaFoldDB" id="A0AAW9HMY8"/>
<dbReference type="GO" id="GO:0006865">
    <property type="term" value="P:amino acid transport"/>
    <property type="evidence" value="ECO:0007669"/>
    <property type="project" value="UniProtKB-KW"/>
</dbReference>
<dbReference type="InterPro" id="IPR010065">
    <property type="entry name" value="AA_ABC_transptr_permease_3TM"/>
</dbReference>
<gene>
    <name evidence="11" type="ORF">R6G74_05465</name>
</gene>
<dbReference type="Pfam" id="PF00528">
    <property type="entry name" value="BPD_transp_1"/>
    <property type="match status" value="1"/>
</dbReference>
<keyword evidence="6" id="KW-0029">Amino-acid transport</keyword>
<evidence type="ECO:0000256" key="1">
    <source>
        <dbReference type="ARBA" id="ARBA00004651"/>
    </source>
</evidence>
<comment type="caution">
    <text evidence="11">The sequence shown here is derived from an EMBL/GenBank/DDBJ whole genome shotgun (WGS) entry which is preliminary data.</text>
</comment>
<evidence type="ECO:0000259" key="10">
    <source>
        <dbReference type="PROSITE" id="PS50928"/>
    </source>
</evidence>
<dbReference type="EMBL" id="JAWNFV010000010">
    <property type="protein sequence ID" value="MDY5140761.1"/>
    <property type="molecule type" value="Genomic_DNA"/>
</dbReference>
<dbReference type="CDD" id="cd06261">
    <property type="entry name" value="TM_PBP2"/>
    <property type="match status" value="1"/>
</dbReference>
<evidence type="ECO:0000256" key="6">
    <source>
        <dbReference type="ARBA" id="ARBA00022970"/>
    </source>
</evidence>
<evidence type="ECO:0000256" key="2">
    <source>
        <dbReference type="ARBA" id="ARBA00010072"/>
    </source>
</evidence>
<dbReference type="Proteomes" id="UP001288320">
    <property type="component" value="Unassembled WGS sequence"/>
</dbReference>
<dbReference type="PANTHER" id="PTHR30614:SF37">
    <property type="entry name" value="AMINO-ACID ABC TRANSPORTER PERMEASE PROTEIN YHDX-RELATED"/>
    <property type="match status" value="1"/>
</dbReference>
<evidence type="ECO:0000313" key="11">
    <source>
        <dbReference type="EMBL" id="MDY5140761.1"/>
    </source>
</evidence>
<dbReference type="Gene3D" id="1.10.3720.10">
    <property type="entry name" value="MetI-like"/>
    <property type="match status" value="1"/>
</dbReference>
<feature type="transmembrane region" description="Helical" evidence="9">
    <location>
        <begin position="130"/>
        <end position="155"/>
    </location>
</feature>
<dbReference type="PROSITE" id="PS50928">
    <property type="entry name" value="ABC_TM1"/>
    <property type="match status" value="1"/>
</dbReference>
<dbReference type="InterPro" id="IPR000515">
    <property type="entry name" value="MetI-like"/>
</dbReference>
<organism evidence="11 12">
    <name type="scientific">Actinotignum timonense</name>
    <dbReference type="NCBI Taxonomy" id="1870995"/>
    <lineage>
        <taxon>Bacteria</taxon>
        <taxon>Bacillati</taxon>
        <taxon>Actinomycetota</taxon>
        <taxon>Actinomycetes</taxon>
        <taxon>Actinomycetales</taxon>
        <taxon>Actinomycetaceae</taxon>
        <taxon>Actinotignum</taxon>
    </lineage>
</organism>
<dbReference type="PANTHER" id="PTHR30614">
    <property type="entry name" value="MEMBRANE COMPONENT OF AMINO ACID ABC TRANSPORTER"/>
    <property type="match status" value="1"/>
</dbReference>
<name>A0AAW9HMY8_9ACTO</name>
<comment type="subcellular location">
    <subcellularLocation>
        <location evidence="1 9">Cell membrane</location>
        <topology evidence="1 9">Multi-pass membrane protein</topology>
    </subcellularLocation>
</comment>
<evidence type="ECO:0000313" key="12">
    <source>
        <dbReference type="Proteomes" id="UP001288320"/>
    </source>
</evidence>
<comment type="similarity">
    <text evidence="2">Belongs to the binding-protein-dependent transport system permease family. HisMQ subfamily.</text>
</comment>
<dbReference type="GO" id="GO:0022857">
    <property type="term" value="F:transmembrane transporter activity"/>
    <property type="evidence" value="ECO:0007669"/>
    <property type="project" value="InterPro"/>
</dbReference>
<dbReference type="NCBIfam" id="TIGR01726">
    <property type="entry name" value="HEQRo_perm_3TM"/>
    <property type="match status" value="1"/>
</dbReference>
<dbReference type="GeneID" id="81700921"/>
<feature type="transmembrane region" description="Helical" evidence="9">
    <location>
        <begin position="186"/>
        <end position="205"/>
    </location>
</feature>
<dbReference type="InterPro" id="IPR035906">
    <property type="entry name" value="MetI-like_sf"/>
</dbReference>
<keyword evidence="4" id="KW-1003">Cell membrane</keyword>
<evidence type="ECO:0000256" key="8">
    <source>
        <dbReference type="ARBA" id="ARBA00023136"/>
    </source>
</evidence>